<keyword evidence="2" id="KW-1003">Cell membrane</keyword>
<gene>
    <name evidence="10" type="ORF">O3P69_004679</name>
</gene>
<dbReference type="Proteomes" id="UP001487740">
    <property type="component" value="Unassembled WGS sequence"/>
</dbReference>
<protein>
    <submittedName>
        <fullName evidence="10">Uncharacterized protein</fullName>
    </submittedName>
</protein>
<dbReference type="InterPro" id="IPR052192">
    <property type="entry name" value="Insect_Ionotropic_Sensory_Rcpt"/>
</dbReference>
<keyword evidence="6" id="KW-0675">Receptor</keyword>
<organism evidence="10 11">
    <name type="scientific">Scylla paramamosain</name>
    <name type="common">Mud crab</name>
    <dbReference type="NCBI Taxonomy" id="85552"/>
    <lineage>
        <taxon>Eukaryota</taxon>
        <taxon>Metazoa</taxon>
        <taxon>Ecdysozoa</taxon>
        <taxon>Arthropoda</taxon>
        <taxon>Crustacea</taxon>
        <taxon>Multicrustacea</taxon>
        <taxon>Malacostraca</taxon>
        <taxon>Eumalacostraca</taxon>
        <taxon>Eucarida</taxon>
        <taxon>Decapoda</taxon>
        <taxon>Pleocyemata</taxon>
        <taxon>Brachyura</taxon>
        <taxon>Eubrachyura</taxon>
        <taxon>Portunoidea</taxon>
        <taxon>Portunidae</taxon>
        <taxon>Portuninae</taxon>
        <taxon>Scylla</taxon>
    </lineage>
</organism>
<dbReference type="PANTHER" id="PTHR42643:SF24">
    <property type="entry name" value="IONOTROPIC RECEPTOR 60A"/>
    <property type="match status" value="1"/>
</dbReference>
<feature type="region of interest" description="Disordered" evidence="8">
    <location>
        <begin position="133"/>
        <end position="154"/>
    </location>
</feature>
<evidence type="ECO:0000256" key="2">
    <source>
        <dbReference type="ARBA" id="ARBA00022475"/>
    </source>
</evidence>
<keyword evidence="7" id="KW-0325">Glycoprotein</keyword>
<comment type="caution">
    <text evidence="10">The sequence shown here is derived from an EMBL/GenBank/DDBJ whole genome shotgun (WGS) entry which is preliminary data.</text>
</comment>
<feature type="transmembrane region" description="Helical" evidence="9">
    <location>
        <begin position="166"/>
        <end position="187"/>
    </location>
</feature>
<evidence type="ECO:0000256" key="6">
    <source>
        <dbReference type="ARBA" id="ARBA00023170"/>
    </source>
</evidence>
<keyword evidence="3 9" id="KW-0812">Transmembrane</keyword>
<name>A0AAW0UAM8_SCYPA</name>
<accession>A0AAW0UAM8</accession>
<comment type="subcellular location">
    <subcellularLocation>
        <location evidence="1">Cell membrane</location>
        <topology evidence="1">Multi-pass membrane protein</topology>
    </subcellularLocation>
</comment>
<evidence type="ECO:0000256" key="9">
    <source>
        <dbReference type="SAM" id="Phobius"/>
    </source>
</evidence>
<dbReference type="SUPFAM" id="SSF53850">
    <property type="entry name" value="Periplasmic binding protein-like II"/>
    <property type="match status" value="1"/>
</dbReference>
<keyword evidence="5 9" id="KW-0472">Membrane</keyword>
<keyword evidence="4 9" id="KW-1133">Transmembrane helix</keyword>
<evidence type="ECO:0000256" key="3">
    <source>
        <dbReference type="ARBA" id="ARBA00022692"/>
    </source>
</evidence>
<dbReference type="EMBL" id="JARAKH010000014">
    <property type="protein sequence ID" value="KAK8397144.1"/>
    <property type="molecule type" value="Genomic_DNA"/>
</dbReference>
<evidence type="ECO:0000256" key="7">
    <source>
        <dbReference type="ARBA" id="ARBA00023180"/>
    </source>
</evidence>
<keyword evidence="11" id="KW-1185">Reference proteome</keyword>
<reference evidence="10 11" key="1">
    <citation type="submission" date="2023-03" db="EMBL/GenBank/DDBJ databases">
        <title>High-quality genome of Scylla paramamosain provides insights in environmental adaptation.</title>
        <authorList>
            <person name="Zhang L."/>
        </authorList>
    </citation>
    <scope>NUCLEOTIDE SEQUENCE [LARGE SCALE GENOMIC DNA]</scope>
    <source>
        <strain evidence="10">LZ_2023a</strain>
        <tissue evidence="10">Muscle</tissue>
    </source>
</reference>
<evidence type="ECO:0000313" key="11">
    <source>
        <dbReference type="Proteomes" id="UP001487740"/>
    </source>
</evidence>
<feature type="compositionally biased region" description="Acidic residues" evidence="8">
    <location>
        <begin position="139"/>
        <end position="150"/>
    </location>
</feature>
<evidence type="ECO:0000256" key="1">
    <source>
        <dbReference type="ARBA" id="ARBA00004651"/>
    </source>
</evidence>
<dbReference type="PANTHER" id="PTHR42643">
    <property type="entry name" value="IONOTROPIC RECEPTOR 20A-RELATED"/>
    <property type="match status" value="1"/>
</dbReference>
<proteinExistence type="predicted"/>
<evidence type="ECO:0000256" key="8">
    <source>
        <dbReference type="SAM" id="MobiDB-lite"/>
    </source>
</evidence>
<evidence type="ECO:0000313" key="10">
    <source>
        <dbReference type="EMBL" id="KAK8397144.1"/>
    </source>
</evidence>
<evidence type="ECO:0000256" key="5">
    <source>
        <dbReference type="ARBA" id="ARBA00023136"/>
    </source>
</evidence>
<sequence>MAFVSLYTFGVHLKVAQTQIPVSLSLQKLADHYYTIKDFDVAYKNIMNGQGAYMASSNNLIYMMSLYSKNGIPTMRLLKECFQADNTAVGVQSHSPLKRNLDQAVNWVREAGLPYQWRRETLMILRQERRANASNDAMDAPEPEPEPESEGENRVSFSLEHLQGVFIMYGVGCGLSLIVFVSELPIYY</sequence>
<dbReference type="GO" id="GO:0005886">
    <property type="term" value="C:plasma membrane"/>
    <property type="evidence" value="ECO:0007669"/>
    <property type="project" value="UniProtKB-SubCell"/>
</dbReference>
<evidence type="ECO:0000256" key="4">
    <source>
        <dbReference type="ARBA" id="ARBA00022989"/>
    </source>
</evidence>
<dbReference type="AlphaFoldDB" id="A0AAW0UAM8"/>